<comment type="caution">
    <text evidence="3">The sequence shown here is derived from an EMBL/GenBank/DDBJ whole genome shotgun (WGS) entry which is preliminary data.</text>
</comment>
<sequence length="202" mass="22921">MKDIFKTKVHKGHVSYYALLMSDLGHQDPEKEMKAKWKGLKNSTKVCNNSSAAEEFERGLLHPQLAREFYTLPSEVLMTRAAKEMVLLDDLKSRGGLEAVAEAEECTSELQEELEKIKREKAEELLRREALEKELQEVRGHLGDAQQLLREARTRARRMDDELLQAVKDLESNNRATKAIGRPVQGAPRLQRGPEEDGSGNI</sequence>
<accession>A0A426XZN2</accession>
<gene>
    <name evidence="3" type="ORF">B296_00029218</name>
</gene>
<proteinExistence type="predicted"/>
<dbReference type="AlphaFoldDB" id="A0A426XZN2"/>
<dbReference type="Proteomes" id="UP000287651">
    <property type="component" value="Unassembled WGS sequence"/>
</dbReference>
<dbReference type="EMBL" id="AMZH03016135">
    <property type="protein sequence ID" value="RRT44959.1"/>
    <property type="molecule type" value="Genomic_DNA"/>
</dbReference>
<reference evidence="3 4" key="1">
    <citation type="journal article" date="2014" name="Agronomy (Basel)">
        <title>A Draft Genome Sequence for Ensete ventricosum, the Drought-Tolerant Tree Against Hunger.</title>
        <authorList>
            <person name="Harrison J."/>
            <person name="Moore K.A."/>
            <person name="Paszkiewicz K."/>
            <person name="Jones T."/>
            <person name="Grant M."/>
            <person name="Ambacheew D."/>
            <person name="Muzemil S."/>
            <person name="Studholme D.J."/>
        </authorList>
    </citation>
    <scope>NUCLEOTIDE SEQUENCE [LARGE SCALE GENOMIC DNA]</scope>
</reference>
<feature type="coiled-coil region" evidence="1">
    <location>
        <begin position="100"/>
        <end position="169"/>
    </location>
</feature>
<organism evidence="3 4">
    <name type="scientific">Ensete ventricosum</name>
    <name type="common">Abyssinian banana</name>
    <name type="synonym">Musa ensete</name>
    <dbReference type="NCBI Taxonomy" id="4639"/>
    <lineage>
        <taxon>Eukaryota</taxon>
        <taxon>Viridiplantae</taxon>
        <taxon>Streptophyta</taxon>
        <taxon>Embryophyta</taxon>
        <taxon>Tracheophyta</taxon>
        <taxon>Spermatophyta</taxon>
        <taxon>Magnoliopsida</taxon>
        <taxon>Liliopsida</taxon>
        <taxon>Zingiberales</taxon>
        <taxon>Musaceae</taxon>
        <taxon>Ensete</taxon>
    </lineage>
</organism>
<keyword evidence="1" id="KW-0175">Coiled coil</keyword>
<name>A0A426XZN2_ENSVE</name>
<evidence type="ECO:0000256" key="2">
    <source>
        <dbReference type="SAM" id="MobiDB-lite"/>
    </source>
</evidence>
<feature type="region of interest" description="Disordered" evidence="2">
    <location>
        <begin position="174"/>
        <end position="202"/>
    </location>
</feature>
<evidence type="ECO:0000313" key="3">
    <source>
        <dbReference type="EMBL" id="RRT44959.1"/>
    </source>
</evidence>
<protein>
    <submittedName>
        <fullName evidence="3">Uncharacterized protein</fullName>
    </submittedName>
</protein>
<evidence type="ECO:0000256" key="1">
    <source>
        <dbReference type="SAM" id="Coils"/>
    </source>
</evidence>
<evidence type="ECO:0000313" key="4">
    <source>
        <dbReference type="Proteomes" id="UP000287651"/>
    </source>
</evidence>